<dbReference type="AlphaFoldDB" id="A0A812N424"/>
<feature type="transmembrane region" description="Helical" evidence="2">
    <location>
        <begin position="607"/>
        <end position="625"/>
    </location>
</feature>
<feature type="signal peptide" evidence="3">
    <location>
        <begin position="1"/>
        <end position="22"/>
    </location>
</feature>
<feature type="transmembrane region" description="Helical" evidence="2">
    <location>
        <begin position="547"/>
        <end position="570"/>
    </location>
</feature>
<dbReference type="EMBL" id="CAJNDS010002066">
    <property type="protein sequence ID" value="CAE7301078.1"/>
    <property type="molecule type" value="Genomic_DNA"/>
</dbReference>
<evidence type="ECO:0000313" key="4">
    <source>
        <dbReference type="EMBL" id="CAE7301078.1"/>
    </source>
</evidence>
<feature type="transmembrane region" description="Helical" evidence="2">
    <location>
        <begin position="738"/>
        <end position="759"/>
    </location>
</feature>
<feature type="transmembrane region" description="Helical" evidence="2">
    <location>
        <begin position="771"/>
        <end position="788"/>
    </location>
</feature>
<name>A0A812N424_9DINO</name>
<keyword evidence="3" id="KW-0732">Signal</keyword>
<proteinExistence type="predicted"/>
<dbReference type="Proteomes" id="UP000604046">
    <property type="component" value="Unassembled WGS sequence"/>
</dbReference>
<dbReference type="CDD" id="cd00161">
    <property type="entry name" value="beta-trefoil_Ricin-like"/>
    <property type="match status" value="1"/>
</dbReference>
<feature type="chain" id="PRO_5032789698" evidence="3">
    <location>
        <begin position="23"/>
        <end position="863"/>
    </location>
</feature>
<feature type="transmembrane region" description="Helical" evidence="2">
    <location>
        <begin position="513"/>
        <end position="535"/>
    </location>
</feature>
<feature type="transmembrane region" description="Helical" evidence="2">
    <location>
        <begin position="268"/>
        <end position="293"/>
    </location>
</feature>
<accession>A0A812N424</accession>
<feature type="transmembrane region" description="Helical" evidence="2">
    <location>
        <begin position="582"/>
        <end position="601"/>
    </location>
</feature>
<gene>
    <name evidence="4" type="ORF">SNAT2548_LOCUS15837</name>
</gene>
<keyword evidence="2" id="KW-0812">Transmembrane</keyword>
<keyword evidence="5" id="KW-1185">Reference proteome</keyword>
<keyword evidence="2" id="KW-0472">Membrane</keyword>
<evidence type="ECO:0000256" key="3">
    <source>
        <dbReference type="SAM" id="SignalP"/>
    </source>
</evidence>
<organism evidence="4 5">
    <name type="scientific">Symbiodinium natans</name>
    <dbReference type="NCBI Taxonomy" id="878477"/>
    <lineage>
        <taxon>Eukaryota</taxon>
        <taxon>Sar</taxon>
        <taxon>Alveolata</taxon>
        <taxon>Dinophyceae</taxon>
        <taxon>Suessiales</taxon>
        <taxon>Symbiodiniaceae</taxon>
        <taxon>Symbiodinium</taxon>
    </lineage>
</organism>
<evidence type="ECO:0000313" key="5">
    <source>
        <dbReference type="Proteomes" id="UP000604046"/>
    </source>
</evidence>
<dbReference type="InterPro" id="IPR035992">
    <property type="entry name" value="Ricin_B-like_lectins"/>
</dbReference>
<protein>
    <submittedName>
        <fullName evidence="4">Uncharacterized protein</fullName>
    </submittedName>
</protein>
<dbReference type="PROSITE" id="PS50231">
    <property type="entry name" value="RICIN_B_LECTIN"/>
    <property type="match status" value="1"/>
</dbReference>
<feature type="transmembrane region" description="Helical" evidence="2">
    <location>
        <begin position="794"/>
        <end position="813"/>
    </location>
</feature>
<feature type="region of interest" description="Disordered" evidence="1">
    <location>
        <begin position="837"/>
        <end position="863"/>
    </location>
</feature>
<feature type="transmembrane region" description="Helical" evidence="2">
    <location>
        <begin position="711"/>
        <end position="732"/>
    </location>
</feature>
<evidence type="ECO:0000256" key="1">
    <source>
        <dbReference type="SAM" id="MobiDB-lite"/>
    </source>
</evidence>
<comment type="caution">
    <text evidence="4">The sequence shown here is derived from an EMBL/GenBank/DDBJ whole genome shotgun (WGS) entry which is preliminary data.</text>
</comment>
<keyword evidence="2" id="KW-1133">Transmembrane helix</keyword>
<evidence type="ECO:0000256" key="2">
    <source>
        <dbReference type="SAM" id="Phobius"/>
    </source>
</evidence>
<dbReference type="SUPFAM" id="SSF50370">
    <property type="entry name" value="Ricin B-like lectins"/>
    <property type="match status" value="1"/>
</dbReference>
<reference evidence="4" key="1">
    <citation type="submission" date="2021-02" db="EMBL/GenBank/DDBJ databases">
        <authorList>
            <person name="Dougan E. K."/>
            <person name="Rhodes N."/>
            <person name="Thang M."/>
            <person name="Chan C."/>
        </authorList>
    </citation>
    <scope>NUCLEOTIDE SEQUENCE</scope>
</reference>
<sequence>MGAYRSVRGFTICLTIWTLVASQELFSIRSVVAPNKCIVVAEDRFVELGDCDGKWADRRIWYFNKTWLVNRNYTYDGGVLCLQFDSSYFYPDHGRPLRVNVCIEGQLNMHWYWAGGRIRHLHSAYVLDLPGINITDFAPFTAEAQHVAIESKEDSYSLSDQQFFAHVETTLGPPDGFETVRREAEEVFEVSIPNVCPDGSIGERNLCAFEHKLGTGLLCEGGPVSRRCVCFNGYFVHVIARTAFAPDWGLSQYTCCEGEGTSEPCGDWYFLGPLAAAVLALGVAGVVTATLMIQYCPPTIAPANEEDLQVLAPQHVLDGATLHATVEPAKWGVSLDDLRQFKRLVHHGIQSGRVRPTDLDPFSIADITQGPTAYTVNEQLIKPVTAAAGNVSWALMKYPAGLLCEVFVTHAWAEGIFDFVDKVAHSWPRGAVGAYVCFLSNPQNQDIASLIQNPRESPFANALHRSSSVLAMPNRAVSIYTRVWCVYEAFLASSWDKPIRIATRPSVSQWPKVVRVPCAGLAACGTGILVVMSQAKFYGFTRASQDLLTILDLAFLGVAAACGSPLLALYSFRKLHSPVSQMAIYGMTIFLALALAIRLCVHGFLDATVMIATLTAFLGVTGLEADRQRAIVASRQANELGKEFTGTVRNATSSNEDDSRKIFTEIEENGQAEAIDQMVGSLIATNISTKQMRLTMEVTGRLGDASRWSRTILVLSLCFLIFQCRQVHAYRFNESGAALGWLLLGSACLEALLWPFIFFRLPIESKAFAERCCKLFLVLLPGMVGLWGGLSYDVAAHLGVIPLILVMTILGPLRVSRLPLVGAPLVRMLFGRSPCRASGLKREGAPSVQRDAGDGGNNDTFSM</sequence>